<evidence type="ECO:0000313" key="1">
    <source>
        <dbReference type="EMBL" id="KHN15589.1"/>
    </source>
</evidence>
<dbReference type="EMBL" id="KN660784">
    <property type="protein sequence ID" value="KHN15589.1"/>
    <property type="molecule type" value="Genomic_DNA"/>
</dbReference>
<evidence type="ECO:0008006" key="2">
    <source>
        <dbReference type="Google" id="ProtNLM"/>
    </source>
</evidence>
<sequence>MPLLLISKEDLCGWSSPISKTSLMHGSWAFISDFNSIVGAKEKKGGRLPNNLVCNEFLSWSNSNDLTHLNTRGATFTWSNNRRGCARIYLRLDRALCNDNCLLDWKSISPYTLLGSKSEHHPILLTLHNN</sequence>
<proteinExistence type="predicted"/>
<protein>
    <recommendedName>
        <fullName evidence="2">Endonuclease/exonuclease/phosphatase domain-containing protein</fullName>
    </recommendedName>
</protein>
<name>A0A0B2Q6H7_GLYSO</name>
<dbReference type="Gene3D" id="3.60.10.10">
    <property type="entry name" value="Endonuclease/exonuclease/phosphatase"/>
    <property type="match status" value="1"/>
</dbReference>
<dbReference type="AlphaFoldDB" id="A0A0B2Q6H7"/>
<accession>A0A0B2Q6H7</accession>
<gene>
    <name evidence="1" type="ORF">glysoja_045000</name>
</gene>
<reference evidence="1" key="1">
    <citation type="submission" date="2014-07" db="EMBL/GenBank/DDBJ databases">
        <title>Identification of a novel salt tolerance gene in wild soybean by whole-genome sequencing.</title>
        <authorList>
            <person name="Lam H.-M."/>
            <person name="Qi X."/>
            <person name="Li M.-W."/>
            <person name="Liu X."/>
            <person name="Xie M."/>
            <person name="Ni M."/>
            <person name="Xu X."/>
        </authorList>
    </citation>
    <scope>NUCLEOTIDE SEQUENCE [LARGE SCALE GENOMIC DNA]</scope>
    <source>
        <tissue evidence="1">Root</tissue>
    </source>
</reference>
<organism evidence="1">
    <name type="scientific">Glycine soja</name>
    <name type="common">Wild soybean</name>
    <dbReference type="NCBI Taxonomy" id="3848"/>
    <lineage>
        <taxon>Eukaryota</taxon>
        <taxon>Viridiplantae</taxon>
        <taxon>Streptophyta</taxon>
        <taxon>Embryophyta</taxon>
        <taxon>Tracheophyta</taxon>
        <taxon>Spermatophyta</taxon>
        <taxon>Magnoliopsida</taxon>
        <taxon>eudicotyledons</taxon>
        <taxon>Gunneridae</taxon>
        <taxon>Pentapetalae</taxon>
        <taxon>rosids</taxon>
        <taxon>fabids</taxon>
        <taxon>Fabales</taxon>
        <taxon>Fabaceae</taxon>
        <taxon>Papilionoideae</taxon>
        <taxon>50 kb inversion clade</taxon>
        <taxon>NPAAA clade</taxon>
        <taxon>indigoferoid/millettioid clade</taxon>
        <taxon>Phaseoleae</taxon>
        <taxon>Glycine</taxon>
        <taxon>Glycine subgen. Soja</taxon>
    </lineage>
</organism>
<dbReference type="PANTHER" id="PTHR33710:SF77">
    <property type="entry name" value="DNASE I-LIKE SUPERFAMILY PROTEIN"/>
    <property type="match status" value="1"/>
</dbReference>
<dbReference type="PANTHER" id="PTHR33710">
    <property type="entry name" value="BNAC02G09200D PROTEIN"/>
    <property type="match status" value="1"/>
</dbReference>
<dbReference type="SUPFAM" id="SSF56219">
    <property type="entry name" value="DNase I-like"/>
    <property type="match status" value="1"/>
</dbReference>
<dbReference type="InterPro" id="IPR036691">
    <property type="entry name" value="Endo/exonu/phosph_ase_sf"/>
</dbReference>
<dbReference type="Proteomes" id="UP000053555">
    <property type="component" value="Unassembled WGS sequence"/>
</dbReference>